<dbReference type="Pfam" id="PF05635">
    <property type="entry name" value="23S_rRNA_IVP"/>
    <property type="match status" value="1"/>
</dbReference>
<dbReference type="AlphaFoldDB" id="X0RWY3"/>
<dbReference type="Gene3D" id="1.20.1440.60">
    <property type="entry name" value="23S rRNA-intervening sequence"/>
    <property type="match status" value="1"/>
</dbReference>
<accession>X0RWY3</accession>
<organism evidence="1">
    <name type="scientific">marine sediment metagenome</name>
    <dbReference type="NCBI Taxonomy" id="412755"/>
    <lineage>
        <taxon>unclassified sequences</taxon>
        <taxon>metagenomes</taxon>
        <taxon>ecological metagenomes</taxon>
    </lineage>
</organism>
<dbReference type="InterPro" id="IPR012657">
    <property type="entry name" value="23S_rRNA-intervening_sequence"/>
</dbReference>
<protein>
    <recommendedName>
        <fullName evidence="2">Four helix bundle protein</fullName>
    </recommendedName>
</protein>
<dbReference type="PANTHER" id="PTHR38471">
    <property type="entry name" value="FOUR HELIX BUNDLE PROTEIN"/>
    <property type="match status" value="1"/>
</dbReference>
<proteinExistence type="predicted"/>
<dbReference type="NCBIfam" id="TIGR02436">
    <property type="entry name" value="four helix bundle protein"/>
    <property type="match status" value="1"/>
</dbReference>
<comment type="caution">
    <text evidence="1">The sequence shown here is derived from an EMBL/GenBank/DDBJ whole genome shotgun (WGS) entry which is preliminary data.</text>
</comment>
<dbReference type="SUPFAM" id="SSF158446">
    <property type="entry name" value="IVS-encoded protein-like"/>
    <property type="match status" value="1"/>
</dbReference>
<dbReference type="EMBL" id="BARS01006763">
    <property type="protein sequence ID" value="GAF73329.1"/>
    <property type="molecule type" value="Genomic_DNA"/>
</dbReference>
<evidence type="ECO:0008006" key="2">
    <source>
        <dbReference type="Google" id="ProtNLM"/>
    </source>
</evidence>
<evidence type="ECO:0000313" key="1">
    <source>
        <dbReference type="EMBL" id="GAF73329.1"/>
    </source>
</evidence>
<gene>
    <name evidence="1" type="ORF">S01H1_13118</name>
</gene>
<dbReference type="InterPro" id="IPR036583">
    <property type="entry name" value="23S_rRNA_IVS_sf"/>
</dbReference>
<reference evidence="1" key="1">
    <citation type="journal article" date="2014" name="Front. Microbiol.">
        <title>High frequency of phylogenetically diverse reductive dehalogenase-homologous genes in deep subseafloor sedimentary metagenomes.</title>
        <authorList>
            <person name="Kawai M."/>
            <person name="Futagami T."/>
            <person name="Toyoda A."/>
            <person name="Takaki Y."/>
            <person name="Nishi S."/>
            <person name="Hori S."/>
            <person name="Arai W."/>
            <person name="Tsubouchi T."/>
            <person name="Morono Y."/>
            <person name="Uchiyama I."/>
            <person name="Ito T."/>
            <person name="Fujiyama A."/>
            <person name="Inagaki F."/>
            <person name="Takami H."/>
        </authorList>
    </citation>
    <scope>NUCLEOTIDE SEQUENCE</scope>
    <source>
        <strain evidence="1">Expedition CK06-06</strain>
    </source>
</reference>
<sequence length="81" mass="9618">MTEKIKNFQDLRIWQKGIEVLKDIYILTKKFPKEELYGLTSQMRRSAVSIPSNIAEGFRRYHNKEYKQFLYIALGSCAELE</sequence>
<name>X0RWY3_9ZZZZ</name>
<dbReference type="PANTHER" id="PTHR38471:SF2">
    <property type="entry name" value="FOUR HELIX BUNDLE PROTEIN"/>
    <property type="match status" value="1"/>
</dbReference>
<feature type="non-terminal residue" evidence="1">
    <location>
        <position position="81"/>
    </location>
</feature>
<dbReference type="CDD" id="cd16377">
    <property type="entry name" value="23S_rRNA_IVP_like"/>
    <property type="match status" value="1"/>
</dbReference>